<dbReference type="Proteomes" id="UP000286134">
    <property type="component" value="Unassembled WGS sequence"/>
</dbReference>
<evidence type="ECO:0000313" key="2">
    <source>
        <dbReference type="Proteomes" id="UP000286134"/>
    </source>
</evidence>
<sequence length="133" mass="14889">MVKTGARIGCPQAEKVIVPNSVAELHNRFPENRISLNVIDTIDAAGSSILPFFLVPDAHQNLDDNACITNTLHSFMTNEATNEPLDHFIIHGNFRSNEPLTILILDGHTCHKNEEFLLKAEFNNVLFQFLPSH</sequence>
<organism evidence="1 2">
    <name type="scientific">Erysiphe neolycopersici</name>
    <dbReference type="NCBI Taxonomy" id="212602"/>
    <lineage>
        <taxon>Eukaryota</taxon>
        <taxon>Fungi</taxon>
        <taxon>Dikarya</taxon>
        <taxon>Ascomycota</taxon>
        <taxon>Pezizomycotina</taxon>
        <taxon>Leotiomycetes</taxon>
        <taxon>Erysiphales</taxon>
        <taxon>Erysiphaceae</taxon>
        <taxon>Erysiphe</taxon>
    </lineage>
</organism>
<dbReference type="OrthoDB" id="26184at2759"/>
<dbReference type="STRING" id="212602.A0A420HNZ2"/>
<gene>
    <name evidence="1" type="ORF">OnM2_062014</name>
</gene>
<accession>A0A420HNZ2</accession>
<comment type="caution">
    <text evidence="1">The sequence shown here is derived from an EMBL/GenBank/DDBJ whole genome shotgun (WGS) entry which is preliminary data.</text>
</comment>
<dbReference type="AlphaFoldDB" id="A0A420HNZ2"/>
<keyword evidence="2" id="KW-1185">Reference proteome</keyword>
<dbReference type="EMBL" id="MCFK01006261">
    <property type="protein sequence ID" value="RKF59146.1"/>
    <property type="molecule type" value="Genomic_DNA"/>
</dbReference>
<name>A0A420HNZ2_9PEZI</name>
<reference evidence="1 2" key="1">
    <citation type="journal article" date="2018" name="BMC Genomics">
        <title>Comparative genome analyses reveal sequence features reflecting distinct modes of host-adaptation between dicot and monocot powdery mildew.</title>
        <authorList>
            <person name="Wu Y."/>
            <person name="Ma X."/>
            <person name="Pan Z."/>
            <person name="Kale S.D."/>
            <person name="Song Y."/>
            <person name="King H."/>
            <person name="Zhang Q."/>
            <person name="Presley C."/>
            <person name="Deng X."/>
            <person name="Wei C.I."/>
            <person name="Xiao S."/>
        </authorList>
    </citation>
    <scope>NUCLEOTIDE SEQUENCE [LARGE SCALE GENOMIC DNA]</scope>
    <source>
        <strain evidence="1">UMSG2</strain>
    </source>
</reference>
<protein>
    <submittedName>
        <fullName evidence="1">Putative sda1 domain protein</fullName>
    </submittedName>
</protein>
<evidence type="ECO:0000313" key="1">
    <source>
        <dbReference type="EMBL" id="RKF59146.1"/>
    </source>
</evidence>
<proteinExistence type="predicted"/>